<dbReference type="SUPFAM" id="SSF50978">
    <property type="entry name" value="WD40 repeat-like"/>
    <property type="match status" value="1"/>
</dbReference>
<organism evidence="7 8">
    <name type="scientific">Penicillium oxalicum (strain 114-2 / CGMCC 5302)</name>
    <name type="common">Penicillium decumbens</name>
    <dbReference type="NCBI Taxonomy" id="933388"/>
    <lineage>
        <taxon>Eukaryota</taxon>
        <taxon>Fungi</taxon>
        <taxon>Dikarya</taxon>
        <taxon>Ascomycota</taxon>
        <taxon>Pezizomycotina</taxon>
        <taxon>Eurotiomycetes</taxon>
        <taxon>Eurotiomycetidae</taxon>
        <taxon>Eurotiales</taxon>
        <taxon>Aspergillaceae</taxon>
        <taxon>Penicillium</taxon>
    </lineage>
</organism>
<evidence type="ECO:0000313" key="7">
    <source>
        <dbReference type="EMBL" id="EPS34089.1"/>
    </source>
</evidence>
<dbReference type="PIRSF" id="PIRSF037237">
    <property type="entry name" value="Peptidase_WD_repeats_DUG2"/>
    <property type="match status" value="1"/>
</dbReference>
<evidence type="ECO:0000256" key="4">
    <source>
        <dbReference type="ARBA" id="ARBA00022801"/>
    </source>
</evidence>
<dbReference type="Proteomes" id="UP000019376">
    <property type="component" value="Unassembled WGS sequence"/>
</dbReference>
<dbReference type="Pfam" id="PF00400">
    <property type="entry name" value="WD40"/>
    <property type="match status" value="1"/>
</dbReference>
<dbReference type="SUPFAM" id="SSF53187">
    <property type="entry name" value="Zn-dependent exopeptidases"/>
    <property type="match status" value="1"/>
</dbReference>
<feature type="region of interest" description="Disordered" evidence="6">
    <location>
        <begin position="809"/>
        <end position="845"/>
    </location>
</feature>
<dbReference type="InterPro" id="IPR001680">
    <property type="entry name" value="WD40_rpt"/>
</dbReference>
<dbReference type="InterPro" id="IPR015943">
    <property type="entry name" value="WD40/YVTN_repeat-like_dom_sf"/>
</dbReference>
<dbReference type="GO" id="GO:0006508">
    <property type="term" value="P:proteolysis"/>
    <property type="evidence" value="ECO:0007669"/>
    <property type="project" value="UniProtKB-KW"/>
</dbReference>
<dbReference type="GO" id="GO:0006751">
    <property type="term" value="P:glutathione catabolic process"/>
    <property type="evidence" value="ECO:0007669"/>
    <property type="project" value="InterPro"/>
</dbReference>
<dbReference type="PANTHER" id="PTHR43270:SF8">
    <property type="entry name" value="DI- AND TRIPEPTIDASE DUG2-RELATED"/>
    <property type="match status" value="1"/>
</dbReference>
<dbReference type="EMBL" id="KB644415">
    <property type="protein sequence ID" value="EPS34089.1"/>
    <property type="molecule type" value="Genomic_DNA"/>
</dbReference>
<evidence type="ECO:0000256" key="5">
    <source>
        <dbReference type="PROSITE-ProRule" id="PRU00221"/>
    </source>
</evidence>
<dbReference type="GO" id="GO:0046872">
    <property type="term" value="F:metal ion binding"/>
    <property type="evidence" value="ECO:0007669"/>
    <property type="project" value="UniProtKB-KW"/>
</dbReference>
<dbReference type="PROSITE" id="PS50082">
    <property type="entry name" value="WD_REPEATS_2"/>
    <property type="match status" value="1"/>
</dbReference>
<dbReference type="SMART" id="SM00320">
    <property type="entry name" value="WD40"/>
    <property type="match status" value="6"/>
</dbReference>
<name>S7ZUG9_PENO1</name>
<protein>
    <recommendedName>
        <fullName evidence="9">Peptidase M20 dimerisation domain-containing protein</fullName>
    </recommendedName>
</protein>
<dbReference type="InterPro" id="IPR017149">
    <property type="entry name" value="GSH_degradosome_Dug2"/>
</dbReference>
<dbReference type="STRING" id="933388.S7ZUG9"/>
<keyword evidence="4" id="KW-0378">Hydrolase</keyword>
<evidence type="ECO:0000256" key="6">
    <source>
        <dbReference type="SAM" id="MobiDB-lite"/>
    </source>
</evidence>
<dbReference type="Gene3D" id="3.30.70.360">
    <property type="match status" value="1"/>
</dbReference>
<keyword evidence="2" id="KW-0645">Protease</keyword>
<evidence type="ECO:0000256" key="3">
    <source>
        <dbReference type="ARBA" id="ARBA00022723"/>
    </source>
</evidence>
<dbReference type="Gene3D" id="2.130.10.10">
    <property type="entry name" value="YVTN repeat-like/Quinoprotein amine dehydrogenase"/>
    <property type="match status" value="2"/>
</dbReference>
<sequence length="1004" mass="109089">MDPVDFGSASEVEDQSKTWGSDAHTLVIQDAHASSLAHSGCDYGIGHRVLASRSVLALVIDEECVFAGLQGGDIVAWSLDTYELILSVHAHEESVLGLYLSEDGDFLFSSGGDSVVNVWSTRTFERLYSIYSHHDVGDIFSVVFSSTNETIYCGAQNTSIQWCNLSEEGSLSQNAAAHPSKRTHRFFDSRGPDGTRAPRSTEGVRAVSEGGRVLTFKRDHHKLFAHHGYVYAMLLVKGLIESAPSEEALLTGAGDGAVKLWRLSREPDAAPAQVAKLQNEDSVLSIAVEGSLLYCGLAGGTLNIWNLDSQQLVKRIVQHTGDLWAVHVIQGVAICGDSTGTVKKFNSRFEEVGGWTAHKGTMLASAVGRVKDRQIYATGGNDNSVGIWDLTEFFLAQEELPPISNDEMVNTLAKFVAFKTISASPKFAGECNQGAAFLRRHCNYLGAKTKLLTTGQDTNPIVFARFQATSPEKVDKTILFYGHYDIVGADLNRAKWNSDPYQLTSIDGFLYGRGVSDNKGPILASLYAAADLARTKSLRCNVVFLIEGEEESGSQGFHQTVREHKAEIGSVDYVLLANSYWLDDYNPCLTYGLRGVVHANLIVTSDHPDLHSGIDGSSLLDEPVKDLSMLVSTLVGRKGKINLPGFHEAVRPLSEAERKRFEAIADVLLPQHPEISDRQALIKSLMYRWREPSLTVHSMEVPGSKSGTTTIARKAKASLSIRIVPDQEADEVAANLTAVAQEQFDLLESQNELTVEITGKSDAWLGDPDNQIFATLSEAITTAWTPDHSQAFKHKHQYPVPLLASDRTTLTSGMNTDTSTTGAVGPTSDSATRPNQLLRQSSSDSLASHVDRVILSSTTTSSKAAARKRSSQSTAAVPTSNTLAKSASTQSVDSKALPTQLLGRPSNERSSKMIISDESPGQEIPSTPSSASAPPPVKPIFIREGGSIPTIRFLEKEFCAPAANLPCGQASDNAHLDNERMRVENLFKSRDIFRYVFANLVDRM</sequence>
<evidence type="ECO:0000313" key="8">
    <source>
        <dbReference type="Proteomes" id="UP000019376"/>
    </source>
</evidence>
<dbReference type="OrthoDB" id="7832001at2759"/>
<evidence type="ECO:0008006" key="9">
    <source>
        <dbReference type="Google" id="ProtNLM"/>
    </source>
</evidence>
<evidence type="ECO:0000256" key="2">
    <source>
        <dbReference type="ARBA" id="ARBA00022670"/>
    </source>
</evidence>
<reference evidence="7 8" key="1">
    <citation type="journal article" date="2013" name="PLoS ONE">
        <title>Genomic and secretomic analyses reveal unique features of the lignocellulolytic enzyme system of Penicillium decumbens.</title>
        <authorList>
            <person name="Liu G."/>
            <person name="Zhang L."/>
            <person name="Wei X."/>
            <person name="Zou G."/>
            <person name="Qin Y."/>
            <person name="Ma L."/>
            <person name="Li J."/>
            <person name="Zheng H."/>
            <person name="Wang S."/>
            <person name="Wang C."/>
            <person name="Xun L."/>
            <person name="Zhao G.-P."/>
            <person name="Zhou Z."/>
            <person name="Qu Y."/>
        </authorList>
    </citation>
    <scope>NUCLEOTIDE SEQUENCE [LARGE SCALE GENOMIC DNA]</scope>
    <source>
        <strain evidence="8">114-2 / CGMCC 5302</strain>
    </source>
</reference>
<keyword evidence="8" id="KW-1185">Reference proteome</keyword>
<dbReference type="InterPro" id="IPR036322">
    <property type="entry name" value="WD40_repeat_dom_sf"/>
</dbReference>
<dbReference type="eggNOG" id="KOG2276">
    <property type="taxonomic scope" value="Eukaryota"/>
</dbReference>
<dbReference type="PhylomeDB" id="S7ZUG9"/>
<evidence type="ECO:0000256" key="1">
    <source>
        <dbReference type="ARBA" id="ARBA00006247"/>
    </source>
</evidence>
<dbReference type="PROSITE" id="PS50294">
    <property type="entry name" value="WD_REPEATS_REGION"/>
    <property type="match status" value="1"/>
</dbReference>
<dbReference type="HOGENOM" id="CLU_008535_1_0_1"/>
<proteinExistence type="inferred from homology"/>
<dbReference type="InterPro" id="IPR051458">
    <property type="entry name" value="Cyt/Met_Dipeptidase"/>
</dbReference>
<dbReference type="InterPro" id="IPR002933">
    <property type="entry name" value="Peptidase_M20"/>
</dbReference>
<dbReference type="PANTHER" id="PTHR43270">
    <property type="entry name" value="BETA-ALA-HIS DIPEPTIDASE"/>
    <property type="match status" value="1"/>
</dbReference>
<feature type="region of interest" description="Disordered" evidence="6">
    <location>
        <begin position="859"/>
        <end position="937"/>
    </location>
</feature>
<feature type="repeat" description="WD" evidence="5">
    <location>
        <begin position="88"/>
        <end position="129"/>
    </location>
</feature>
<keyword evidence="3" id="KW-0479">Metal-binding</keyword>
<gene>
    <name evidence="7" type="ORF">PDE_09051</name>
</gene>
<dbReference type="Gene3D" id="3.40.630.10">
    <property type="entry name" value="Zn peptidases"/>
    <property type="match status" value="2"/>
</dbReference>
<accession>S7ZUG9</accession>
<feature type="compositionally biased region" description="Polar residues" evidence="6">
    <location>
        <begin position="877"/>
        <end position="893"/>
    </location>
</feature>
<dbReference type="Pfam" id="PF01546">
    <property type="entry name" value="Peptidase_M20"/>
    <property type="match status" value="1"/>
</dbReference>
<comment type="similarity">
    <text evidence="1">Belongs to the peptidase M20A family.</text>
</comment>
<keyword evidence="5" id="KW-0853">WD repeat</keyword>
<dbReference type="AlphaFoldDB" id="S7ZUG9"/>
<dbReference type="GO" id="GO:0008233">
    <property type="term" value="F:peptidase activity"/>
    <property type="evidence" value="ECO:0007669"/>
    <property type="project" value="UniProtKB-KW"/>
</dbReference>
<feature type="region of interest" description="Disordered" evidence="6">
    <location>
        <begin position="182"/>
        <end position="204"/>
    </location>
</feature>